<dbReference type="AlphaFoldDB" id="A0A4Y7SWJ2"/>
<keyword evidence="2" id="KW-1185">Reference proteome</keyword>
<proteinExistence type="predicted"/>
<gene>
    <name evidence="1" type="ORF">FA13DRAFT_1101612</name>
</gene>
<accession>A0A4Y7SWJ2</accession>
<protein>
    <submittedName>
        <fullName evidence="1">Uncharacterized protein</fullName>
    </submittedName>
</protein>
<reference evidence="1 2" key="1">
    <citation type="journal article" date="2019" name="Nat. Ecol. Evol.">
        <title>Megaphylogeny resolves global patterns of mushroom evolution.</title>
        <authorList>
            <person name="Varga T."/>
            <person name="Krizsan K."/>
            <person name="Foldi C."/>
            <person name="Dima B."/>
            <person name="Sanchez-Garcia M."/>
            <person name="Sanchez-Ramirez S."/>
            <person name="Szollosi G.J."/>
            <person name="Szarkandi J.G."/>
            <person name="Papp V."/>
            <person name="Albert L."/>
            <person name="Andreopoulos W."/>
            <person name="Angelini C."/>
            <person name="Antonin V."/>
            <person name="Barry K.W."/>
            <person name="Bougher N.L."/>
            <person name="Buchanan P."/>
            <person name="Buyck B."/>
            <person name="Bense V."/>
            <person name="Catcheside P."/>
            <person name="Chovatia M."/>
            <person name="Cooper J."/>
            <person name="Damon W."/>
            <person name="Desjardin D."/>
            <person name="Finy P."/>
            <person name="Geml J."/>
            <person name="Haridas S."/>
            <person name="Hughes K."/>
            <person name="Justo A."/>
            <person name="Karasinski D."/>
            <person name="Kautmanova I."/>
            <person name="Kiss B."/>
            <person name="Kocsube S."/>
            <person name="Kotiranta H."/>
            <person name="LaButti K.M."/>
            <person name="Lechner B.E."/>
            <person name="Liimatainen K."/>
            <person name="Lipzen A."/>
            <person name="Lukacs Z."/>
            <person name="Mihaltcheva S."/>
            <person name="Morgado L.N."/>
            <person name="Niskanen T."/>
            <person name="Noordeloos M.E."/>
            <person name="Ohm R.A."/>
            <person name="Ortiz-Santana B."/>
            <person name="Ovrebo C."/>
            <person name="Racz N."/>
            <person name="Riley R."/>
            <person name="Savchenko A."/>
            <person name="Shiryaev A."/>
            <person name="Soop K."/>
            <person name="Spirin V."/>
            <person name="Szebenyi C."/>
            <person name="Tomsovsky M."/>
            <person name="Tulloss R.E."/>
            <person name="Uehling J."/>
            <person name="Grigoriev I.V."/>
            <person name="Vagvolgyi C."/>
            <person name="Papp T."/>
            <person name="Martin F.M."/>
            <person name="Miettinen O."/>
            <person name="Hibbett D.S."/>
            <person name="Nagy L.G."/>
        </authorList>
    </citation>
    <scope>NUCLEOTIDE SEQUENCE [LARGE SCALE GENOMIC DNA]</scope>
    <source>
        <strain evidence="1 2">FP101781</strain>
    </source>
</reference>
<evidence type="ECO:0000313" key="2">
    <source>
        <dbReference type="Proteomes" id="UP000298030"/>
    </source>
</evidence>
<sequence length="165" mass="18091">MRQARALLTISGQFNRNSVGRLGFRPLPLSRSGESAKSANLIREFPDASSSPRRPTLITLQPPVFHAKSGHIVSYPGHGVRLCRSKGLGIIGAFHCLEPLADGLSSIGNIEKLNYEPRQLRIKISAKSATYTRTSRFAFHSVKDSEVIKRGSPLSAPYPRTLIGR</sequence>
<organism evidence="1 2">
    <name type="scientific">Coprinellus micaceus</name>
    <name type="common">Glistening ink-cap mushroom</name>
    <name type="synonym">Coprinus micaceus</name>
    <dbReference type="NCBI Taxonomy" id="71717"/>
    <lineage>
        <taxon>Eukaryota</taxon>
        <taxon>Fungi</taxon>
        <taxon>Dikarya</taxon>
        <taxon>Basidiomycota</taxon>
        <taxon>Agaricomycotina</taxon>
        <taxon>Agaricomycetes</taxon>
        <taxon>Agaricomycetidae</taxon>
        <taxon>Agaricales</taxon>
        <taxon>Agaricineae</taxon>
        <taxon>Psathyrellaceae</taxon>
        <taxon>Coprinellus</taxon>
    </lineage>
</organism>
<comment type="caution">
    <text evidence="1">The sequence shown here is derived from an EMBL/GenBank/DDBJ whole genome shotgun (WGS) entry which is preliminary data.</text>
</comment>
<evidence type="ECO:0000313" key="1">
    <source>
        <dbReference type="EMBL" id="TEB26235.1"/>
    </source>
</evidence>
<name>A0A4Y7SWJ2_COPMI</name>
<dbReference type="EMBL" id="QPFP01000050">
    <property type="protein sequence ID" value="TEB26235.1"/>
    <property type="molecule type" value="Genomic_DNA"/>
</dbReference>
<dbReference type="Proteomes" id="UP000298030">
    <property type="component" value="Unassembled WGS sequence"/>
</dbReference>